<dbReference type="AlphaFoldDB" id="A0A7H8NAW4"/>
<dbReference type="Proteomes" id="UP000509303">
    <property type="component" value="Chromosome"/>
</dbReference>
<evidence type="ECO:0000313" key="2">
    <source>
        <dbReference type="EMBL" id="QKW51522.1"/>
    </source>
</evidence>
<protein>
    <submittedName>
        <fullName evidence="2">DUF4326 domain-containing protein</fullName>
    </submittedName>
</protein>
<keyword evidence="3" id="KW-1185">Reference proteome</keyword>
<evidence type="ECO:0000259" key="1">
    <source>
        <dbReference type="Pfam" id="PF14216"/>
    </source>
</evidence>
<dbReference type="EMBL" id="CP054929">
    <property type="protein sequence ID" value="QKW51522.1"/>
    <property type="molecule type" value="Genomic_DNA"/>
</dbReference>
<sequence length="117" mass="12421">MTPVRLHGTYRDAVALSTACAYVGPRSRYGNPFTAGGTSPLGPPMDAAATADLFAATLRGPVGRRYAARFARELRGLDLMCTCPLDVPCHADVLLRLANNTVGRPLPLTAELLEGPR</sequence>
<reference evidence="2 3" key="1">
    <citation type="submission" date="2020-06" db="EMBL/GenBank/DDBJ databases">
        <title>Genome mining for natural products.</title>
        <authorList>
            <person name="Zhang B."/>
            <person name="Shi J."/>
            <person name="Ge H."/>
        </authorList>
    </citation>
    <scope>NUCLEOTIDE SEQUENCE [LARGE SCALE GENOMIC DNA]</scope>
    <source>
        <strain evidence="2 3">NA00687</strain>
    </source>
</reference>
<dbReference type="RefSeq" id="WP_176163241.1">
    <property type="nucleotide sequence ID" value="NZ_CP054929.1"/>
</dbReference>
<dbReference type="InterPro" id="IPR025475">
    <property type="entry name" value="DUF4326"/>
</dbReference>
<evidence type="ECO:0000313" key="3">
    <source>
        <dbReference type="Proteomes" id="UP000509303"/>
    </source>
</evidence>
<name>A0A7H8NAW4_9ACTN</name>
<gene>
    <name evidence="2" type="ORF">HUT08_20550</name>
</gene>
<accession>A0A7H8NAW4</accession>
<organism evidence="2 3">
    <name type="scientific">Streptomyces buecherae</name>
    <dbReference type="NCBI Taxonomy" id="2763006"/>
    <lineage>
        <taxon>Bacteria</taxon>
        <taxon>Bacillati</taxon>
        <taxon>Actinomycetota</taxon>
        <taxon>Actinomycetes</taxon>
        <taxon>Kitasatosporales</taxon>
        <taxon>Streptomycetaceae</taxon>
        <taxon>Streptomyces</taxon>
    </lineage>
</organism>
<proteinExistence type="predicted"/>
<feature type="domain" description="DUF4326" evidence="1">
    <location>
        <begin position="20"/>
        <end position="95"/>
    </location>
</feature>
<dbReference type="Pfam" id="PF14216">
    <property type="entry name" value="DUF4326"/>
    <property type="match status" value="1"/>
</dbReference>